<dbReference type="PANTHER" id="PTHR30007">
    <property type="entry name" value="PHP DOMAIN PROTEIN"/>
    <property type="match status" value="1"/>
</dbReference>
<dbReference type="PANTHER" id="PTHR30007:SF1">
    <property type="entry name" value="BLR1914 PROTEIN"/>
    <property type="match status" value="1"/>
</dbReference>
<evidence type="ECO:0000313" key="3">
    <source>
        <dbReference type="EMBL" id="WNH04086.1"/>
    </source>
</evidence>
<gene>
    <name evidence="3" type="ORF">QL112_005315</name>
</gene>
<feature type="domain" description="Insertion element IS402-like" evidence="2">
    <location>
        <begin position="7"/>
        <end position="80"/>
    </location>
</feature>
<sequence length="280" mass="31953">MARYDIPDNAWRVIEPCLPPVRSKRAGRPHVEHRRVMNGMFWVLCSGAPWRDLPDRYGSWKTVYNRFNRWSKSGLINKLFNRLLSILDEKGLIDWAEICLDGSNVRASKDAAGAKKKHPDIAADHALGRSRGDYGTKIHLATDGKGFPLNLMLTAGQAHESQTAIPLLNGVGVQRKNGFMKRRGKAVLADKGYSGGKLRGYLCKLKIKSIIPYKINEKGRNDGRVQFDKQAYRNRNVVERCFGFLKGNRRIATRYEKTARNDLSMVKLGCIRLFYRRLYN</sequence>
<dbReference type="GeneID" id="88854954"/>
<dbReference type="Proteomes" id="UP001300348">
    <property type="component" value="Chromosome"/>
</dbReference>
<dbReference type="EMBL" id="CP133647">
    <property type="protein sequence ID" value="WNH04086.1"/>
    <property type="molecule type" value="Genomic_DNA"/>
</dbReference>
<name>A0ABY9XN72_9GAMM</name>
<proteinExistence type="predicted"/>
<evidence type="ECO:0000259" key="1">
    <source>
        <dbReference type="Pfam" id="PF01609"/>
    </source>
</evidence>
<organism evidence="3 4">
    <name type="scientific">Xenorhabdus griffiniae</name>
    <dbReference type="NCBI Taxonomy" id="351672"/>
    <lineage>
        <taxon>Bacteria</taxon>
        <taxon>Pseudomonadati</taxon>
        <taxon>Pseudomonadota</taxon>
        <taxon>Gammaproteobacteria</taxon>
        <taxon>Enterobacterales</taxon>
        <taxon>Morganellaceae</taxon>
        <taxon>Xenorhabdus</taxon>
    </lineage>
</organism>
<accession>A0ABY9XN72</accession>
<dbReference type="Pfam" id="PF01609">
    <property type="entry name" value="DDE_Tnp_1"/>
    <property type="match status" value="1"/>
</dbReference>
<dbReference type="InterPro" id="IPR025161">
    <property type="entry name" value="IS402-like_dom"/>
</dbReference>
<evidence type="ECO:0000259" key="2">
    <source>
        <dbReference type="Pfam" id="PF13340"/>
    </source>
</evidence>
<dbReference type="NCBIfam" id="NF033580">
    <property type="entry name" value="transpos_IS5_3"/>
    <property type="match status" value="1"/>
</dbReference>
<dbReference type="RefSeq" id="WP_189760773.1">
    <property type="nucleotide sequence ID" value="NZ_CAWPOC010000272.1"/>
</dbReference>
<feature type="domain" description="Transposase IS4-like" evidence="1">
    <location>
        <begin position="98"/>
        <end position="266"/>
    </location>
</feature>
<protein>
    <submittedName>
        <fullName evidence="3">IS5 family transposase</fullName>
    </submittedName>
</protein>
<reference evidence="3 4" key="1">
    <citation type="journal article" date="2023" name="Access Microbiol">
        <title>The genome of a steinernematid-associated Pseudomonas piscis bacterium encodes the biosynthesis of insect toxins.</title>
        <authorList>
            <person name="Awori R.M."/>
            <person name="Hendre P."/>
            <person name="Amugune N.O."/>
        </authorList>
    </citation>
    <scope>NUCLEOTIDE SEQUENCE [LARGE SCALE GENOMIC DNA]</scope>
    <source>
        <strain evidence="3 4">97</strain>
    </source>
</reference>
<dbReference type="Pfam" id="PF13340">
    <property type="entry name" value="DUF4096"/>
    <property type="match status" value="1"/>
</dbReference>
<evidence type="ECO:0000313" key="4">
    <source>
        <dbReference type="Proteomes" id="UP001300348"/>
    </source>
</evidence>
<dbReference type="InterPro" id="IPR002559">
    <property type="entry name" value="Transposase_11"/>
</dbReference>
<keyword evidence="4" id="KW-1185">Reference proteome</keyword>